<dbReference type="OrthoDB" id="4961075at2"/>
<feature type="compositionally biased region" description="Polar residues" evidence="1">
    <location>
        <begin position="369"/>
        <end position="384"/>
    </location>
</feature>
<gene>
    <name evidence="3" type="ORF">SAMN04487966_11176</name>
</gene>
<protein>
    <submittedName>
        <fullName evidence="3">Uncharacterized protein</fullName>
    </submittedName>
</protein>
<evidence type="ECO:0000313" key="3">
    <source>
        <dbReference type="EMBL" id="SFV24524.1"/>
    </source>
</evidence>
<feature type="compositionally biased region" description="Low complexity" evidence="1">
    <location>
        <begin position="459"/>
        <end position="478"/>
    </location>
</feature>
<keyword evidence="2" id="KW-0812">Transmembrane</keyword>
<keyword evidence="2" id="KW-1133">Transmembrane helix</keyword>
<dbReference type="SUPFAM" id="SSF49785">
    <property type="entry name" value="Galactose-binding domain-like"/>
    <property type="match status" value="1"/>
</dbReference>
<feature type="compositionally biased region" description="Low complexity" evidence="1">
    <location>
        <begin position="187"/>
        <end position="198"/>
    </location>
</feature>
<dbReference type="Gene3D" id="2.60.120.260">
    <property type="entry name" value="Galactose-binding domain-like"/>
    <property type="match status" value="1"/>
</dbReference>
<dbReference type="Proteomes" id="UP000198881">
    <property type="component" value="Unassembled WGS sequence"/>
</dbReference>
<reference evidence="3 4" key="1">
    <citation type="submission" date="2016-10" db="EMBL/GenBank/DDBJ databases">
        <authorList>
            <person name="de Groot N.N."/>
        </authorList>
    </citation>
    <scope>NUCLEOTIDE SEQUENCE [LARGE SCALE GENOMIC DNA]</scope>
    <source>
        <strain evidence="3 4">CGMCC 1.7054</strain>
    </source>
</reference>
<dbReference type="RefSeq" id="WP_143109499.1">
    <property type="nucleotide sequence ID" value="NZ_FPCG01000011.1"/>
</dbReference>
<feature type="compositionally biased region" description="Basic and acidic residues" evidence="1">
    <location>
        <begin position="387"/>
        <end position="396"/>
    </location>
</feature>
<sequence length="633" mass="66437">MPQPIEEGTVLGGRYRVTGHVVTSADQDMVLEGRDQVLNRDVTILVASAQHAAQVATSARELATGERTGEIQVLDLGLSDGRTYLIASGDSRTQEMLDLAQAQQVYVEPFYTDTLGSELFGESRTYEPQVYEDDDDYYSDLDAPVAQEETSQRRPKFLNRISEQLNRRLGTADGAAGAGAAGAGTAAAAASTSSPDDGSVTGEHPLASGATQRRYDEEFPLPEQVEDDIDAAAEDEHAQQTEPDTPDQDAELPRQKDHSDKVTVWEDEPEAAPESAEDGGLAAEPDRQAEDDSFDESVIDPAPEAPAVHGAPEVSSDPDPDEDQTTDRAQRPTEDGVGLAAGGTALAAGAAAAGAGSSRASWGDFLRGGSSSERSAEQDAQTVEDSGPEHSGEQPDRPVAPVQDTDEDYQYADDEDRDRPGAARWLMAGILALLLVLAGIIAFNLLGSNLSPTAGPTDQPTQSEESPTPTSSEEAPTSDLPAPAIAGVSRFVPDSPTLSADTDSTLPNAIDGNPATAWQTYSFAQPTFGGYATSMALVVELEEPSAVNELAITQNSGSGGSFSVLVGPSEDISEATQIAEGSFTGPQISIPITQDGGPAEGQYVFINFTELPRLANGTGTLPYGLRVAEVQVN</sequence>
<name>A0A1I7MRH5_9MICC</name>
<evidence type="ECO:0000256" key="2">
    <source>
        <dbReference type="SAM" id="Phobius"/>
    </source>
</evidence>
<dbReference type="AlphaFoldDB" id="A0A1I7MRH5"/>
<organism evidence="3 4">
    <name type="scientific">Micrococcus terreus</name>
    <dbReference type="NCBI Taxonomy" id="574650"/>
    <lineage>
        <taxon>Bacteria</taxon>
        <taxon>Bacillati</taxon>
        <taxon>Actinomycetota</taxon>
        <taxon>Actinomycetes</taxon>
        <taxon>Micrococcales</taxon>
        <taxon>Micrococcaceae</taxon>
        <taxon>Micrococcus</taxon>
    </lineage>
</organism>
<feature type="compositionally biased region" description="Polar residues" evidence="1">
    <location>
        <begin position="496"/>
        <end position="507"/>
    </location>
</feature>
<keyword evidence="2" id="KW-0472">Membrane</keyword>
<keyword evidence="4" id="KW-1185">Reference proteome</keyword>
<feature type="compositionally biased region" description="Basic and acidic residues" evidence="1">
    <location>
        <begin position="325"/>
        <end position="334"/>
    </location>
</feature>
<accession>A0A1I7MRH5</accession>
<feature type="compositionally biased region" description="Acidic residues" evidence="1">
    <location>
        <begin position="265"/>
        <end position="277"/>
    </location>
</feature>
<feature type="region of interest" description="Disordered" evidence="1">
    <location>
        <begin position="187"/>
        <end position="215"/>
    </location>
</feature>
<dbReference type="EMBL" id="FPCG01000011">
    <property type="protein sequence ID" value="SFV24524.1"/>
    <property type="molecule type" value="Genomic_DNA"/>
</dbReference>
<feature type="compositionally biased region" description="Low complexity" evidence="1">
    <location>
        <begin position="342"/>
        <end position="356"/>
    </location>
</feature>
<feature type="region of interest" description="Disordered" evidence="1">
    <location>
        <begin position="230"/>
        <end position="404"/>
    </location>
</feature>
<proteinExistence type="predicted"/>
<evidence type="ECO:0000256" key="1">
    <source>
        <dbReference type="SAM" id="MobiDB-lite"/>
    </source>
</evidence>
<feature type="region of interest" description="Disordered" evidence="1">
    <location>
        <begin position="453"/>
        <end position="511"/>
    </location>
</feature>
<evidence type="ECO:0000313" key="4">
    <source>
        <dbReference type="Proteomes" id="UP000198881"/>
    </source>
</evidence>
<dbReference type="InterPro" id="IPR008979">
    <property type="entry name" value="Galactose-bd-like_sf"/>
</dbReference>
<feature type="compositionally biased region" description="Basic and acidic residues" evidence="1">
    <location>
        <begin position="251"/>
        <end position="264"/>
    </location>
</feature>
<dbReference type="STRING" id="574650.SAMN04487966_11176"/>
<feature type="transmembrane region" description="Helical" evidence="2">
    <location>
        <begin position="425"/>
        <end position="446"/>
    </location>
</feature>